<gene>
    <name evidence="1" type="ORF">GMARGA_LOCUS41231</name>
</gene>
<name>A0ABN7XBL4_GIGMA</name>
<keyword evidence="2" id="KW-1185">Reference proteome</keyword>
<reference evidence="1 2" key="1">
    <citation type="submission" date="2021-06" db="EMBL/GenBank/DDBJ databases">
        <authorList>
            <person name="Kallberg Y."/>
            <person name="Tangrot J."/>
            <person name="Rosling A."/>
        </authorList>
    </citation>
    <scope>NUCLEOTIDE SEQUENCE [LARGE SCALE GENOMIC DNA]</scope>
    <source>
        <strain evidence="1 2">120-4 pot B 10/14</strain>
    </source>
</reference>
<evidence type="ECO:0000313" key="1">
    <source>
        <dbReference type="EMBL" id="CAG8852410.1"/>
    </source>
</evidence>
<proteinExistence type="predicted"/>
<dbReference type="EMBL" id="CAJVQB010111629">
    <property type="protein sequence ID" value="CAG8852410.1"/>
    <property type="molecule type" value="Genomic_DNA"/>
</dbReference>
<organism evidence="1 2">
    <name type="scientific">Gigaspora margarita</name>
    <dbReference type="NCBI Taxonomy" id="4874"/>
    <lineage>
        <taxon>Eukaryota</taxon>
        <taxon>Fungi</taxon>
        <taxon>Fungi incertae sedis</taxon>
        <taxon>Mucoromycota</taxon>
        <taxon>Glomeromycotina</taxon>
        <taxon>Glomeromycetes</taxon>
        <taxon>Diversisporales</taxon>
        <taxon>Gigasporaceae</taxon>
        <taxon>Gigaspora</taxon>
    </lineage>
</organism>
<feature type="non-terminal residue" evidence="1">
    <location>
        <position position="59"/>
    </location>
</feature>
<protein>
    <submittedName>
        <fullName evidence="1">45269_t:CDS:1</fullName>
    </submittedName>
</protein>
<accession>A0ABN7XBL4</accession>
<sequence>KKGYEKAESLSNGKLASYLYQRNSVTQADSGAKIWVQPTSVQRRKHKISKKILIQLFNG</sequence>
<feature type="non-terminal residue" evidence="1">
    <location>
        <position position="1"/>
    </location>
</feature>
<dbReference type="Proteomes" id="UP000789901">
    <property type="component" value="Unassembled WGS sequence"/>
</dbReference>
<evidence type="ECO:0000313" key="2">
    <source>
        <dbReference type="Proteomes" id="UP000789901"/>
    </source>
</evidence>
<comment type="caution">
    <text evidence="1">The sequence shown here is derived from an EMBL/GenBank/DDBJ whole genome shotgun (WGS) entry which is preliminary data.</text>
</comment>